<evidence type="ECO:0000256" key="2">
    <source>
        <dbReference type="ARBA" id="ARBA00093453"/>
    </source>
</evidence>
<gene>
    <name evidence="3" type="ORF">GDO54_010698</name>
</gene>
<dbReference type="InterPro" id="IPR016024">
    <property type="entry name" value="ARM-type_fold"/>
</dbReference>
<evidence type="ECO:0000256" key="1">
    <source>
        <dbReference type="ARBA" id="ARBA00023254"/>
    </source>
</evidence>
<name>A0AAV3APR1_PYXAD</name>
<reference evidence="3" key="1">
    <citation type="thesis" date="2020" institute="ProQuest LLC" country="789 East Eisenhower Parkway, Ann Arbor, MI, USA">
        <title>Comparative Genomics and Chromosome Evolution.</title>
        <authorList>
            <person name="Mudd A.B."/>
        </authorList>
    </citation>
    <scope>NUCLEOTIDE SEQUENCE</scope>
    <source>
        <strain evidence="3">1538</strain>
        <tissue evidence="3">Blood</tissue>
    </source>
</reference>
<comment type="similarity">
    <text evidence="2">Belongs to the MEI4L family.</text>
</comment>
<evidence type="ECO:0008006" key="5">
    <source>
        <dbReference type="Google" id="ProtNLM"/>
    </source>
</evidence>
<dbReference type="Pfam" id="PF13971">
    <property type="entry name" value="Mei4"/>
    <property type="match status" value="1"/>
</dbReference>
<dbReference type="GO" id="GO:0048477">
    <property type="term" value="P:oogenesis"/>
    <property type="evidence" value="ECO:0007669"/>
    <property type="project" value="TreeGrafter"/>
</dbReference>
<organism evidence="3 4">
    <name type="scientific">Pyxicephalus adspersus</name>
    <name type="common">African bullfrog</name>
    <dbReference type="NCBI Taxonomy" id="30357"/>
    <lineage>
        <taxon>Eukaryota</taxon>
        <taxon>Metazoa</taxon>
        <taxon>Chordata</taxon>
        <taxon>Craniata</taxon>
        <taxon>Vertebrata</taxon>
        <taxon>Euteleostomi</taxon>
        <taxon>Amphibia</taxon>
        <taxon>Batrachia</taxon>
        <taxon>Anura</taxon>
        <taxon>Neobatrachia</taxon>
        <taxon>Ranoidea</taxon>
        <taxon>Pyxicephalidae</taxon>
        <taxon>Pyxicephalinae</taxon>
        <taxon>Pyxicephalus</taxon>
    </lineage>
</organism>
<dbReference type="GO" id="GO:0007129">
    <property type="term" value="P:homologous chromosome pairing at meiosis"/>
    <property type="evidence" value="ECO:0007669"/>
    <property type="project" value="TreeGrafter"/>
</dbReference>
<dbReference type="PANTHER" id="PTHR28575:SF1">
    <property type="entry name" value="MEIOSIS-SPECIFIC PROTEIN MEI4"/>
    <property type="match status" value="1"/>
</dbReference>
<dbReference type="GO" id="GO:0006310">
    <property type="term" value="P:DNA recombination"/>
    <property type="evidence" value="ECO:0007669"/>
    <property type="project" value="InterPro"/>
</dbReference>
<dbReference type="GO" id="GO:0042138">
    <property type="term" value="P:meiotic DNA double-strand break formation"/>
    <property type="evidence" value="ECO:0007669"/>
    <property type="project" value="InterPro"/>
</dbReference>
<dbReference type="AlphaFoldDB" id="A0AAV3APR1"/>
<dbReference type="GO" id="GO:0000800">
    <property type="term" value="C:lateral element"/>
    <property type="evidence" value="ECO:0007669"/>
    <property type="project" value="TreeGrafter"/>
</dbReference>
<dbReference type="InterPro" id="IPR025888">
    <property type="entry name" value="MEI4"/>
</dbReference>
<dbReference type="GO" id="GO:0007283">
    <property type="term" value="P:spermatogenesis"/>
    <property type="evidence" value="ECO:0007669"/>
    <property type="project" value="TreeGrafter"/>
</dbReference>
<keyword evidence="1" id="KW-0469">Meiosis</keyword>
<proteinExistence type="inferred from homology"/>
<accession>A0AAV3APR1</accession>
<evidence type="ECO:0000313" key="4">
    <source>
        <dbReference type="Proteomes" id="UP001181693"/>
    </source>
</evidence>
<dbReference type="EMBL" id="DYDO01000004">
    <property type="protein sequence ID" value="DBA26436.1"/>
    <property type="molecule type" value="Genomic_DNA"/>
</dbReference>
<sequence>MEIDKWFQITAKVAVAVAIIRCKPNGKNSRSYAEELAKHVSNQDVKMKNRVMELEAEVLSLQQELFLRKIHDISNSKHEYIGLTSELLEDSQSMSQLQDDSGCDISNEDGIDALTASQTFNNCDQPLTSLSNFALPSNSHPIKKSITVGEGQLSSQIHFLNHLLGLKKLATAGGHLTDLTKVANDCSIVPESLSGLLNGLLSLYKNPEPYLSRFKTEAIRTVANIISDSHLSENIRQECLKRLETFAKSLVQCILTNSNINRFQDQQDMLDCLYQLGKCSMVIGPLIHLLFSEIKNFVDELLEQEQEKYDITKYENISLICSLLENLLQQIEEKEKSHSETFSDGTKLVVQSLYHTVLQISDSFPLLSIILWRLTTLFSCIRTEDR</sequence>
<protein>
    <recommendedName>
        <fullName evidence="5">Meiotic double-stranded break formation protein 4</fullName>
    </recommendedName>
</protein>
<dbReference type="SUPFAM" id="SSF48371">
    <property type="entry name" value="ARM repeat"/>
    <property type="match status" value="1"/>
</dbReference>
<comment type="caution">
    <text evidence="3">The sequence shown here is derived from an EMBL/GenBank/DDBJ whole genome shotgun (WGS) entry which is preliminary data.</text>
</comment>
<dbReference type="PANTHER" id="PTHR28575">
    <property type="entry name" value="MEIOSIS-SPECIFIC PROTEIN MEI4"/>
    <property type="match status" value="1"/>
</dbReference>
<dbReference type="Proteomes" id="UP001181693">
    <property type="component" value="Unassembled WGS sequence"/>
</dbReference>
<evidence type="ECO:0000313" key="3">
    <source>
        <dbReference type="EMBL" id="DBA26436.1"/>
    </source>
</evidence>
<keyword evidence="4" id="KW-1185">Reference proteome</keyword>